<dbReference type="GO" id="GO:0003723">
    <property type="term" value="F:RNA binding"/>
    <property type="evidence" value="ECO:0007669"/>
    <property type="project" value="InterPro"/>
</dbReference>
<protein>
    <recommendedName>
        <fullName evidence="1">RNB domain-containing protein</fullName>
    </recommendedName>
</protein>
<dbReference type="EMBL" id="MGFH01000047">
    <property type="protein sequence ID" value="OGM07260.1"/>
    <property type="molecule type" value="Genomic_DNA"/>
</dbReference>
<evidence type="ECO:0000259" key="1">
    <source>
        <dbReference type="SMART" id="SM00955"/>
    </source>
</evidence>
<dbReference type="SUPFAM" id="SSF50249">
    <property type="entry name" value="Nucleic acid-binding proteins"/>
    <property type="match status" value="1"/>
</dbReference>
<dbReference type="AlphaFoldDB" id="A0A1F7WX24"/>
<evidence type="ECO:0000313" key="2">
    <source>
        <dbReference type="EMBL" id="OGM07260.1"/>
    </source>
</evidence>
<dbReference type="GO" id="GO:0000932">
    <property type="term" value="C:P-body"/>
    <property type="evidence" value="ECO:0007669"/>
    <property type="project" value="TreeGrafter"/>
</dbReference>
<dbReference type="GO" id="GO:0006402">
    <property type="term" value="P:mRNA catabolic process"/>
    <property type="evidence" value="ECO:0007669"/>
    <property type="project" value="TreeGrafter"/>
</dbReference>
<dbReference type="SMART" id="SM00955">
    <property type="entry name" value="RNB"/>
    <property type="match status" value="1"/>
</dbReference>
<comment type="caution">
    <text evidence="2">The sequence shown here is derived from an EMBL/GenBank/DDBJ whole genome shotgun (WGS) entry which is preliminary data.</text>
</comment>
<dbReference type="Proteomes" id="UP000178735">
    <property type="component" value="Unassembled WGS sequence"/>
</dbReference>
<dbReference type="STRING" id="1817813.A2008_00060"/>
<organism evidence="2 3">
    <name type="scientific">Candidatus Wallbacteria bacterium GWC2_49_35</name>
    <dbReference type="NCBI Taxonomy" id="1817813"/>
    <lineage>
        <taxon>Bacteria</taxon>
        <taxon>Candidatus Walliibacteriota</taxon>
    </lineage>
</organism>
<reference evidence="2 3" key="1">
    <citation type="journal article" date="2016" name="Nat. Commun.">
        <title>Thousands of microbial genomes shed light on interconnected biogeochemical processes in an aquifer system.</title>
        <authorList>
            <person name="Anantharaman K."/>
            <person name="Brown C.T."/>
            <person name="Hug L.A."/>
            <person name="Sharon I."/>
            <person name="Castelle C.J."/>
            <person name="Probst A.J."/>
            <person name="Thomas B.C."/>
            <person name="Singh A."/>
            <person name="Wilkins M.J."/>
            <person name="Karaoz U."/>
            <person name="Brodie E.L."/>
            <person name="Williams K.H."/>
            <person name="Hubbard S.S."/>
            <person name="Banfield J.F."/>
        </authorList>
    </citation>
    <scope>NUCLEOTIDE SEQUENCE [LARGE SCALE GENOMIC DNA]</scope>
</reference>
<feature type="domain" description="RNB" evidence="1">
    <location>
        <begin position="315"/>
        <end position="629"/>
    </location>
</feature>
<dbReference type="InterPro" id="IPR012340">
    <property type="entry name" value="NA-bd_OB-fold"/>
</dbReference>
<dbReference type="PANTHER" id="PTHR23355">
    <property type="entry name" value="RIBONUCLEASE"/>
    <property type="match status" value="1"/>
</dbReference>
<proteinExistence type="predicted"/>
<dbReference type="InterPro" id="IPR001900">
    <property type="entry name" value="RNase_II/R"/>
</dbReference>
<gene>
    <name evidence="2" type="ORF">A2008_00060</name>
</gene>
<dbReference type="PANTHER" id="PTHR23355:SF42">
    <property type="entry name" value="RIBONUCLEASE II, CHLOROPLASTIC_MITOCHONDRIAL"/>
    <property type="match status" value="1"/>
</dbReference>
<dbReference type="InterPro" id="IPR050180">
    <property type="entry name" value="RNR_Ribonuclease"/>
</dbReference>
<sequence length="737" mass="82455">MRSGNIVEFMDEGGILLGYVVSVETVSSGGRKKENYRVVTEKNKVANITASKIINSEPSSISEKTDQSNIASKLIEMRDRRRLMASEVPLAEIRELIMLESKQLFEAREIAAAYYGSGVTHDEASAVVRNLFIKNPYFKRKEDYFFPASDEDVARFIELQEKEALNKKREEEFACDVAALETSRYAVDACEMFAAKYQKEIELFKNSVLYQDDMAYSAKAKDLQQKISTLVNRKIDIFDFLVKTRIFSVHENLAVRRYNLKKEFRDEIVREAALVEERSRALNFRPVDFLQYLKASMAAPAGQSVAEADLSGGGRVDMRAIPSVTIDSEYTLCCDDAISVIEFEGKNILLVHVSDASEFIAEGGALDSEAYNRASAVYLAEGKIDIIPEIISNEILSLRSGEDRLTITLAAVFGADGEMISWFFAPSVIKVTKKCSYDEIDELYSRLAAGSSIEDMQAAACFGEAGFKKLLALAEKLRSERESRGALNLSFPKSEVYVEKLDELSPKIKLMSATHAQSGAIVSECMILYNSLSAAFLAKHNAAGCFKSSKAYPEPKLIENYRASLAAAGASYDAAQAWAIRRYMQFAETSYAPSAHGMLGVSCYMQSSSPLRRYIDLANQRQIKSLAVSGAPFYGEERFRELAQYLDATLSLISEAEQESHYYWLYLYLKQRAGGEYEGVVIEASDERARIEIAGVYLHVIAQTRIHGRFCVGDRVAVTVETADARERRIYFRAVKR</sequence>
<accession>A0A1F7WX24</accession>
<evidence type="ECO:0000313" key="3">
    <source>
        <dbReference type="Proteomes" id="UP000178735"/>
    </source>
</evidence>
<dbReference type="Pfam" id="PF00773">
    <property type="entry name" value="RNB"/>
    <property type="match status" value="1"/>
</dbReference>
<name>A0A1F7WX24_9BACT</name>
<dbReference type="GO" id="GO:0000175">
    <property type="term" value="F:3'-5'-RNA exonuclease activity"/>
    <property type="evidence" value="ECO:0007669"/>
    <property type="project" value="TreeGrafter"/>
</dbReference>